<gene>
    <name evidence="1" type="ORF">HHU12_18720</name>
</gene>
<organism evidence="1 2">
    <name type="scientific">Flammeovirga aprica JL-4</name>
    <dbReference type="NCBI Taxonomy" id="694437"/>
    <lineage>
        <taxon>Bacteria</taxon>
        <taxon>Pseudomonadati</taxon>
        <taxon>Bacteroidota</taxon>
        <taxon>Cytophagia</taxon>
        <taxon>Cytophagales</taxon>
        <taxon>Flammeovirgaceae</taxon>
        <taxon>Flammeovirga</taxon>
    </lineage>
</organism>
<dbReference type="AlphaFoldDB" id="A0A7X9RWQ6"/>
<dbReference type="EMBL" id="JABANE010000053">
    <property type="protein sequence ID" value="NME70014.1"/>
    <property type="molecule type" value="Genomic_DNA"/>
</dbReference>
<reference evidence="1 2" key="1">
    <citation type="submission" date="2020-04" db="EMBL/GenBank/DDBJ databases">
        <title>Flammeovirga sp. SR4, a novel species isolated from seawater.</title>
        <authorList>
            <person name="Wang X."/>
        </authorList>
    </citation>
    <scope>NUCLEOTIDE SEQUENCE [LARGE SCALE GENOMIC DNA]</scope>
    <source>
        <strain evidence="1 2">ATCC 23126</strain>
    </source>
</reference>
<dbReference type="RefSeq" id="WP_169658264.1">
    <property type="nucleotide sequence ID" value="NZ_JABANE010000053.1"/>
</dbReference>
<sequence length="126" mass="14421">MKILTFLIVYFSIPFLLHSCQPVTVYPLKTGTVEFKWDSSTALTAKVIVLDRYPLEPPVYGRTRVFTRASDTVKVSLEEFEYRGTCTIEPYENKESYPYASVKNSINVSQTVTKSAQLWDVNQNIP</sequence>
<evidence type="ECO:0000313" key="2">
    <source>
        <dbReference type="Proteomes" id="UP000576082"/>
    </source>
</evidence>
<accession>A0A7X9RWQ6</accession>
<name>A0A7X9RWQ6_9BACT</name>
<dbReference type="Proteomes" id="UP000576082">
    <property type="component" value="Unassembled WGS sequence"/>
</dbReference>
<evidence type="ECO:0000313" key="1">
    <source>
        <dbReference type="EMBL" id="NME70014.1"/>
    </source>
</evidence>
<proteinExistence type="predicted"/>
<keyword evidence="2" id="KW-1185">Reference proteome</keyword>
<comment type="caution">
    <text evidence="1">The sequence shown here is derived from an EMBL/GenBank/DDBJ whole genome shotgun (WGS) entry which is preliminary data.</text>
</comment>
<protein>
    <submittedName>
        <fullName evidence="1">Uncharacterized protein</fullName>
    </submittedName>
</protein>